<dbReference type="AlphaFoldDB" id="A0A1T5A4D8"/>
<reference evidence="3" key="1">
    <citation type="submission" date="2017-02" db="EMBL/GenBank/DDBJ databases">
        <authorList>
            <person name="Varghese N."/>
            <person name="Submissions S."/>
        </authorList>
    </citation>
    <scope>NUCLEOTIDE SEQUENCE [LARGE SCALE GENOMIC DNA]</scope>
    <source>
        <strain evidence="3">R11H</strain>
    </source>
</reference>
<sequence length="521" mass="53336">MAGFARVRLVMLSGVACSILAACGADGVASPGEGVIVIPGPSPTPTPAPTPTPTPPSVIPAGSCPTIAGSDQLSDLGTITGPEGTWRNCGFPARFNASTAIPKVAGVIYSLPGRVDVGTDQGAASSNNVVTLTIDPGVIIFGSTGVSYLVVNRGNRIDAVGTPTQPIIFTGRGNVVGTATDNSSQLWGGVVLLGRAPVTDCLAPGAAEGTVACERDTEGTSNALYGGAQPADNSGRLSYVQIRYSGFVLSADKELQGLTPSGVGSGTQIDHIQIHNSSDDGMEVFGGRANFKYMIVTGAEDDSFDTDVGYKGNIQYAIAVQRAGGSVGDSMMEIDSDGNENAVPRQNVTISNFTFIHRNAAAGNGAAIRIRGGADYSFVNGLITSDTSCIRIDSSSTTQTTGVDEQGPPKFFSVSLKCGDRPFRGGGSPAVTGTEVQTIFTAGTNNRFDYAPSLTGLFVNGATETSIPAFDAKTLNSFFDTTAYVGAVRDASDTWYQGWTCNSATANFGASSGSCTGLPTS</sequence>
<feature type="signal peptide" evidence="1">
    <location>
        <begin position="1"/>
        <end position="21"/>
    </location>
</feature>
<organism evidence="2 3">
    <name type="scientific">Sphingopyxis flava</name>
    <dbReference type="NCBI Taxonomy" id="1507287"/>
    <lineage>
        <taxon>Bacteria</taxon>
        <taxon>Pseudomonadati</taxon>
        <taxon>Pseudomonadota</taxon>
        <taxon>Alphaproteobacteria</taxon>
        <taxon>Sphingomonadales</taxon>
        <taxon>Sphingomonadaceae</taxon>
        <taxon>Sphingopyxis</taxon>
    </lineage>
</organism>
<gene>
    <name evidence="2" type="ORF">SAMN06295937_1002221</name>
</gene>
<evidence type="ECO:0000256" key="1">
    <source>
        <dbReference type="SAM" id="SignalP"/>
    </source>
</evidence>
<proteinExistence type="predicted"/>
<dbReference type="PANTHER" id="PTHR41339:SF1">
    <property type="entry name" value="SECRETED PROTEIN"/>
    <property type="match status" value="1"/>
</dbReference>
<keyword evidence="3" id="KW-1185">Reference proteome</keyword>
<dbReference type="PROSITE" id="PS51257">
    <property type="entry name" value="PROKAR_LIPOPROTEIN"/>
    <property type="match status" value="1"/>
</dbReference>
<feature type="chain" id="PRO_5011984351" description="Lipoprotein" evidence="1">
    <location>
        <begin position="22"/>
        <end position="521"/>
    </location>
</feature>
<dbReference type="EMBL" id="FUYP01000002">
    <property type="protein sequence ID" value="SKB29901.1"/>
    <property type="molecule type" value="Genomic_DNA"/>
</dbReference>
<keyword evidence="1" id="KW-0732">Signal</keyword>
<accession>A0A1T5A4D8</accession>
<dbReference type="Proteomes" id="UP000190044">
    <property type="component" value="Unassembled WGS sequence"/>
</dbReference>
<evidence type="ECO:0000313" key="3">
    <source>
        <dbReference type="Proteomes" id="UP000190044"/>
    </source>
</evidence>
<dbReference type="RefSeq" id="WP_079637119.1">
    <property type="nucleotide sequence ID" value="NZ_FUYP01000002.1"/>
</dbReference>
<protein>
    <recommendedName>
        <fullName evidence="4">Lipoprotein</fullName>
    </recommendedName>
</protein>
<evidence type="ECO:0008006" key="4">
    <source>
        <dbReference type="Google" id="ProtNLM"/>
    </source>
</evidence>
<dbReference type="OrthoDB" id="237393at2"/>
<name>A0A1T5A4D8_9SPHN</name>
<dbReference type="PANTHER" id="PTHR41339">
    <property type="entry name" value="LIPL48"/>
    <property type="match status" value="1"/>
</dbReference>
<evidence type="ECO:0000313" key="2">
    <source>
        <dbReference type="EMBL" id="SKB29901.1"/>
    </source>
</evidence>